<organism evidence="2 3">
    <name type="scientific">Roseateles koreensis</name>
    <dbReference type="NCBI Taxonomy" id="2987526"/>
    <lineage>
        <taxon>Bacteria</taxon>
        <taxon>Pseudomonadati</taxon>
        <taxon>Pseudomonadota</taxon>
        <taxon>Betaproteobacteria</taxon>
        <taxon>Burkholderiales</taxon>
        <taxon>Sphaerotilaceae</taxon>
        <taxon>Roseateles</taxon>
    </lineage>
</organism>
<dbReference type="RefSeq" id="WP_273598254.1">
    <property type="nucleotide sequence ID" value="NZ_JAQQXS010000021.1"/>
</dbReference>
<sequence length="473" mass="51333">MKNDLPEILSFEEPSTNEEWLGPPLPLDGASSAPNPFPMDALPRVLCDVGRLISDAIQAPDGIIGGSLIAAASLAVQPFGNVLMPHGSVSPLSLFVISVAESGERKSAVDSIVLRPHRAFEKFLADQQRRETQPQKSAGHAGRGELDKPRDAVFLTGDPTIEGLSKLLGTGLPALGIFSAEGGRFIGGHAMSDDAALRTAAGLNQLWDGEALDRVRAKEGAVKLFGRRVAVHLMIQPRAALTWLANAALQDSGLFARYLTSYPGSTAGTRMYRNINVVQMPEFLAYNDAISSILNTPWPLNEFHELAPRGLVVEGEVLDAWIAMFNDIEHAIGQEFHPIRRFASKAAEQILRVAGCFTLIQDMNASSINLQQLIGAERVVHFYLNEALRLEGSKVHSVATSDAAVLWTWLRDRRVSSISLGELVKAGPAKLRRADGARAAMSVLADHNLVRLMPDGCIWDGVRRKVAWQIRLG</sequence>
<feature type="region of interest" description="Disordered" evidence="1">
    <location>
        <begin position="124"/>
        <end position="151"/>
    </location>
</feature>
<keyword evidence="3" id="KW-1185">Reference proteome</keyword>
<evidence type="ECO:0000256" key="1">
    <source>
        <dbReference type="SAM" id="MobiDB-lite"/>
    </source>
</evidence>
<dbReference type="Proteomes" id="UP001219862">
    <property type="component" value="Unassembled WGS sequence"/>
</dbReference>
<comment type="caution">
    <text evidence="2">The sequence shown here is derived from an EMBL/GenBank/DDBJ whole genome shotgun (WGS) entry which is preliminary data.</text>
</comment>
<gene>
    <name evidence="2" type="ORF">PRZ01_18140</name>
</gene>
<dbReference type="InterPro" id="IPR025048">
    <property type="entry name" value="DUF3987"/>
</dbReference>
<protein>
    <submittedName>
        <fullName evidence="2">YfjI family protein</fullName>
    </submittedName>
</protein>
<feature type="compositionally biased region" description="Basic and acidic residues" evidence="1">
    <location>
        <begin position="142"/>
        <end position="151"/>
    </location>
</feature>
<reference evidence="2 3" key="1">
    <citation type="submission" date="2022-10" db="EMBL/GenBank/DDBJ databases">
        <title>paucibacter sp. hw8 Genome sequencing.</title>
        <authorList>
            <person name="Park S."/>
        </authorList>
    </citation>
    <scope>NUCLEOTIDE SEQUENCE [LARGE SCALE GENOMIC DNA]</scope>
    <source>
        <strain evidence="3">hw8</strain>
    </source>
</reference>
<feature type="compositionally biased region" description="Basic and acidic residues" evidence="1">
    <location>
        <begin position="124"/>
        <end position="133"/>
    </location>
</feature>
<dbReference type="EMBL" id="JAQQXS010000021">
    <property type="protein sequence ID" value="MDC8787115.1"/>
    <property type="molecule type" value="Genomic_DNA"/>
</dbReference>
<name>A0ABT5KXK1_9BURK</name>
<dbReference type="Pfam" id="PF13148">
    <property type="entry name" value="DUF3987"/>
    <property type="match status" value="2"/>
</dbReference>
<evidence type="ECO:0000313" key="2">
    <source>
        <dbReference type="EMBL" id="MDC8787115.1"/>
    </source>
</evidence>
<proteinExistence type="predicted"/>
<evidence type="ECO:0000313" key="3">
    <source>
        <dbReference type="Proteomes" id="UP001219862"/>
    </source>
</evidence>
<accession>A0ABT5KXK1</accession>